<dbReference type="Proteomes" id="UP001239909">
    <property type="component" value="Unassembled WGS sequence"/>
</dbReference>
<evidence type="ECO:0000313" key="1">
    <source>
        <dbReference type="EMBL" id="GMG84488.1"/>
    </source>
</evidence>
<dbReference type="RefSeq" id="WP_285673537.1">
    <property type="nucleotide sequence ID" value="NZ_BSYI01000037.1"/>
</dbReference>
<dbReference type="EMBL" id="BSYI01000037">
    <property type="protein sequence ID" value="GMG84488.1"/>
    <property type="molecule type" value="Genomic_DNA"/>
</dbReference>
<evidence type="ECO:0000313" key="2">
    <source>
        <dbReference type="Proteomes" id="UP001239909"/>
    </source>
</evidence>
<proteinExistence type="predicted"/>
<accession>A0ABQ6LRQ9</accession>
<keyword evidence="2" id="KW-1185">Reference proteome</keyword>
<reference evidence="1 2" key="1">
    <citation type="submission" date="2023-04" db="EMBL/GenBank/DDBJ databases">
        <title>Marinoamorphus aggregata gen. nov., sp. Nov., isolate from tissue of brittle star Ophioplocus japonicus.</title>
        <authorList>
            <person name="Kawano K."/>
            <person name="Sawayama S."/>
            <person name="Nakagawa S."/>
        </authorList>
    </citation>
    <scope>NUCLEOTIDE SEQUENCE [LARGE SCALE GENOMIC DNA]</scope>
    <source>
        <strain evidence="1 2">NKW23</strain>
    </source>
</reference>
<protein>
    <recommendedName>
        <fullName evidence="3">Transposase</fullName>
    </recommendedName>
</protein>
<gene>
    <name evidence="1" type="ORF">LNKW23_37040</name>
</gene>
<organism evidence="1 2">
    <name type="scientific">Paralimibaculum aggregatum</name>
    <dbReference type="NCBI Taxonomy" id="3036245"/>
    <lineage>
        <taxon>Bacteria</taxon>
        <taxon>Pseudomonadati</taxon>
        <taxon>Pseudomonadota</taxon>
        <taxon>Alphaproteobacteria</taxon>
        <taxon>Rhodobacterales</taxon>
        <taxon>Paracoccaceae</taxon>
        <taxon>Paralimibaculum</taxon>
    </lineage>
</organism>
<dbReference type="InterPro" id="IPR009057">
    <property type="entry name" value="Homeodomain-like_sf"/>
</dbReference>
<name>A0ABQ6LRQ9_9RHOB</name>
<dbReference type="InterPro" id="IPR002514">
    <property type="entry name" value="Transposase_8"/>
</dbReference>
<evidence type="ECO:0008006" key="3">
    <source>
        <dbReference type="Google" id="ProtNLM"/>
    </source>
</evidence>
<comment type="caution">
    <text evidence="1">The sequence shown here is derived from an EMBL/GenBank/DDBJ whole genome shotgun (WGS) entry which is preliminary data.</text>
</comment>
<dbReference type="Pfam" id="PF01527">
    <property type="entry name" value="HTH_Tnp_1"/>
    <property type="match status" value="1"/>
</dbReference>
<sequence length="116" mass="13097">MRRHRRHSTAFKRQVVEEYLAGAALNALSKEHDIFRHLIRVWIEKYEAGEFDEEIEAANTHHEAQAKIAALERMVGRQALEIEFLKGALASKRFRRNAATSAITGPVASPSNEDAS</sequence>
<dbReference type="SUPFAM" id="SSF46689">
    <property type="entry name" value="Homeodomain-like"/>
    <property type="match status" value="1"/>
</dbReference>